<evidence type="ECO:0000313" key="3">
    <source>
        <dbReference type="EMBL" id="TNV82742.1"/>
    </source>
</evidence>
<dbReference type="InterPro" id="IPR001683">
    <property type="entry name" value="PX_dom"/>
</dbReference>
<feature type="region of interest" description="Disordered" evidence="1">
    <location>
        <begin position="383"/>
        <end position="402"/>
    </location>
</feature>
<dbReference type="GO" id="GO:0035091">
    <property type="term" value="F:phosphatidylinositol binding"/>
    <property type="evidence" value="ECO:0007669"/>
    <property type="project" value="InterPro"/>
</dbReference>
<dbReference type="SUPFAM" id="SSF101908">
    <property type="entry name" value="Putative isomerase YbhE"/>
    <property type="match status" value="1"/>
</dbReference>
<evidence type="ECO:0000259" key="2">
    <source>
        <dbReference type="PROSITE" id="PS50195"/>
    </source>
</evidence>
<dbReference type="SUPFAM" id="SSF64268">
    <property type="entry name" value="PX domain"/>
    <property type="match status" value="1"/>
</dbReference>
<dbReference type="Proteomes" id="UP000785679">
    <property type="component" value="Unassembled WGS sequence"/>
</dbReference>
<dbReference type="PROSITE" id="PS50195">
    <property type="entry name" value="PX"/>
    <property type="match status" value="1"/>
</dbReference>
<dbReference type="SMART" id="SM00312">
    <property type="entry name" value="PX"/>
    <property type="match status" value="1"/>
</dbReference>
<feature type="compositionally biased region" description="Low complexity" evidence="1">
    <location>
        <begin position="254"/>
        <end position="264"/>
    </location>
</feature>
<dbReference type="CDD" id="cd06093">
    <property type="entry name" value="PX_domain"/>
    <property type="match status" value="1"/>
</dbReference>
<feature type="domain" description="PX" evidence="2">
    <location>
        <begin position="1"/>
        <end position="129"/>
    </location>
</feature>
<protein>
    <recommendedName>
        <fullName evidence="2">PX domain-containing protein</fullName>
    </recommendedName>
</protein>
<feature type="compositionally biased region" description="Acidic residues" evidence="1">
    <location>
        <begin position="387"/>
        <end position="400"/>
    </location>
</feature>
<feature type="region of interest" description="Disordered" evidence="1">
    <location>
        <begin position="244"/>
        <end position="288"/>
    </location>
</feature>
<name>A0A8J8T548_HALGN</name>
<reference evidence="3" key="1">
    <citation type="submission" date="2019-06" db="EMBL/GenBank/DDBJ databases">
        <authorList>
            <person name="Zheng W."/>
        </authorList>
    </citation>
    <scope>NUCLEOTIDE SEQUENCE</scope>
    <source>
        <strain evidence="3">QDHG01</strain>
    </source>
</reference>
<proteinExistence type="predicted"/>
<evidence type="ECO:0000313" key="4">
    <source>
        <dbReference type="Proteomes" id="UP000785679"/>
    </source>
</evidence>
<comment type="caution">
    <text evidence="3">The sequence shown here is derived from an EMBL/GenBank/DDBJ whole genome shotgun (WGS) entry which is preliminary data.</text>
</comment>
<dbReference type="Gene3D" id="3.30.1520.10">
    <property type="entry name" value="Phox-like domain"/>
    <property type="match status" value="1"/>
</dbReference>
<accession>A0A8J8T548</accession>
<gene>
    <name evidence="3" type="ORF">FGO68_gene9612</name>
</gene>
<evidence type="ECO:0000256" key="1">
    <source>
        <dbReference type="SAM" id="MobiDB-lite"/>
    </source>
</evidence>
<dbReference type="OrthoDB" id="10254720at2759"/>
<dbReference type="InterPro" id="IPR036871">
    <property type="entry name" value="PX_dom_sf"/>
</dbReference>
<dbReference type="AlphaFoldDB" id="A0A8J8T548"/>
<dbReference type="Pfam" id="PF00787">
    <property type="entry name" value="PX"/>
    <property type="match status" value="1"/>
</dbReference>
<dbReference type="EMBL" id="RRYP01004598">
    <property type="protein sequence ID" value="TNV82742.1"/>
    <property type="molecule type" value="Genomic_DNA"/>
</dbReference>
<dbReference type="InterPro" id="IPR015943">
    <property type="entry name" value="WD40/YVTN_repeat-like_dom_sf"/>
</dbReference>
<organism evidence="3 4">
    <name type="scientific">Halteria grandinella</name>
    <dbReference type="NCBI Taxonomy" id="5974"/>
    <lineage>
        <taxon>Eukaryota</taxon>
        <taxon>Sar</taxon>
        <taxon>Alveolata</taxon>
        <taxon>Ciliophora</taxon>
        <taxon>Intramacronucleata</taxon>
        <taxon>Spirotrichea</taxon>
        <taxon>Stichotrichia</taxon>
        <taxon>Sporadotrichida</taxon>
        <taxon>Halteriidae</taxon>
        <taxon>Halteria</taxon>
    </lineage>
</organism>
<keyword evidence="4" id="KW-1185">Reference proteome</keyword>
<dbReference type="Gene3D" id="2.130.10.10">
    <property type="entry name" value="YVTN repeat-like/Quinoprotein amine dehydrogenase"/>
    <property type="match status" value="1"/>
</dbReference>
<sequence>MESIFNQEIKTALQVNIVSYRTESSGLSLIGGSGVQHYLISLQKIYSGEQRYLERKLTEFYSLNEELKVRAYRNLPKLPQKGMILFKNHEQLEKRKHELDTYLKKLIERRDTRNSQELIEFLDLDEFCPEILIQKPQMVTKWNCNFVAKETTQQYHVKHCHFLPRYNLFVLAMNSSNKYDKKGKKMTSSNITCKVQIFSFKQLSQVRDSLILKHGDAHLLSTTSSQSTKALTTSDRFSAAQSDDRFAGFDSTPSNNNQSGSSSQRTLSHKVMSVPPNSGNPSALEFDPDPHEIQISQQRSQSERAQRTKNYLRESMVESFASYQGGVDETEDEEEQIIEMLMDHNLGKGKIQAITYCDELDILSLAMSDGSIISFNIKVELDRDNNKDDDDDDDDEYGEQEYDRNLIVKKSYEQMEGYSPETINVEEQKKLHQARVSQQQYFQQTDYSDRFSLEVRLYSRVQVHTEEYKIFDMKADSQRGLIYTVGDDRRVCILDVNLSQIVSKLKTANSKALSLTLDPDSKRLYAATLEGLILVFNVSLTSGCILLVHTIDFGKGLFATKLDFDSNKNIIFCLLKQAQSSSTQSEAQQSQIVCIQLDQKREKYSAIVDRIQSPQAFPNEHFICQAWLSRVQSTLMTASDFGILRFYDLESGCKEPILFQLAPPGGLTPNQLHDFKSTFLTYNRERNLIFAGAKDGRFGVWRLPDTWRSREIDELEREFEYSRRQMMRIREKAKKNKLTSPQK</sequence>